<feature type="compositionally biased region" description="Low complexity" evidence="1">
    <location>
        <begin position="154"/>
        <end position="197"/>
    </location>
</feature>
<dbReference type="InterPro" id="IPR046341">
    <property type="entry name" value="SET_dom_sf"/>
</dbReference>
<dbReference type="Gene3D" id="2.170.270.10">
    <property type="entry name" value="SET domain"/>
    <property type="match status" value="1"/>
</dbReference>
<feature type="region of interest" description="Disordered" evidence="1">
    <location>
        <begin position="154"/>
        <end position="201"/>
    </location>
</feature>
<dbReference type="CDD" id="cd20071">
    <property type="entry name" value="SET_SMYD"/>
    <property type="match status" value="1"/>
</dbReference>
<proteinExistence type="predicted"/>
<feature type="compositionally biased region" description="Acidic residues" evidence="1">
    <location>
        <begin position="111"/>
        <end position="121"/>
    </location>
</feature>
<dbReference type="PANTHER" id="PTHR12197">
    <property type="entry name" value="HISTONE-LYSINE N-METHYLTRANSFERASE SMYD"/>
    <property type="match status" value="1"/>
</dbReference>
<gene>
    <name evidence="3" type="ORF">PGLA1383_LOCUS50019</name>
</gene>
<dbReference type="InterPro" id="IPR050869">
    <property type="entry name" value="H3K4_H4K5_MeTrfase"/>
</dbReference>
<feature type="region of interest" description="Disordered" evidence="1">
    <location>
        <begin position="76"/>
        <end position="121"/>
    </location>
</feature>
<comment type="caution">
    <text evidence="3">The sequence shown here is derived from an EMBL/GenBank/DDBJ whole genome shotgun (WGS) entry which is preliminary data.</text>
</comment>
<dbReference type="Proteomes" id="UP000654075">
    <property type="component" value="Unassembled WGS sequence"/>
</dbReference>
<dbReference type="PROSITE" id="PS50280">
    <property type="entry name" value="SET"/>
    <property type="match status" value="1"/>
</dbReference>
<reference evidence="3" key="1">
    <citation type="submission" date="2021-02" db="EMBL/GenBank/DDBJ databases">
        <authorList>
            <person name="Dougan E. K."/>
            <person name="Rhodes N."/>
            <person name="Thang M."/>
            <person name="Chan C."/>
        </authorList>
    </citation>
    <scope>NUCLEOTIDE SEQUENCE</scope>
</reference>
<organism evidence="3 4">
    <name type="scientific">Polarella glacialis</name>
    <name type="common">Dinoflagellate</name>
    <dbReference type="NCBI Taxonomy" id="89957"/>
    <lineage>
        <taxon>Eukaryota</taxon>
        <taxon>Sar</taxon>
        <taxon>Alveolata</taxon>
        <taxon>Dinophyceae</taxon>
        <taxon>Suessiales</taxon>
        <taxon>Suessiaceae</taxon>
        <taxon>Polarella</taxon>
    </lineage>
</organism>
<evidence type="ECO:0000259" key="2">
    <source>
        <dbReference type="PROSITE" id="PS50280"/>
    </source>
</evidence>
<dbReference type="GO" id="GO:0005634">
    <property type="term" value="C:nucleus"/>
    <property type="evidence" value="ECO:0007669"/>
    <property type="project" value="TreeGrafter"/>
</dbReference>
<dbReference type="PANTHER" id="PTHR12197:SF251">
    <property type="entry name" value="EG:BACR7C10.4 PROTEIN"/>
    <property type="match status" value="1"/>
</dbReference>
<evidence type="ECO:0000256" key="1">
    <source>
        <dbReference type="SAM" id="MobiDB-lite"/>
    </source>
</evidence>
<dbReference type="SUPFAM" id="SSF82199">
    <property type="entry name" value="SET domain"/>
    <property type="match status" value="1"/>
</dbReference>
<dbReference type="EMBL" id="CAJNNV010030989">
    <property type="protein sequence ID" value="CAE8634369.1"/>
    <property type="molecule type" value="Genomic_DNA"/>
</dbReference>
<accession>A0A813H9M4</accession>
<dbReference type="AlphaFoldDB" id="A0A813H9M4"/>
<name>A0A813H9M4_POLGL</name>
<sequence>MAISENDSNEAQEGAQHAGAEDFAGLLPPESDFEVLCSERAGRYMVSAREQPEASWFLLESPLACWPLAGGRECGSTESGLTLGHGRSEGEAEVQEELKAPPAPAAKMSEQENDVDSDDEEDVPWCEGCLCSLAAAVAADTTTTTITTAMTVAAEGGGSSSSSSRTDNSSSNSNSNGGSNNAAGAAAAGTAADGSDSGQRRVRRRIAEEDMLALPTLCGNCTNAASRGTVSPISFLTVGLLRQWRRWQKERSPTSCVGLEAFGRCFAQVAATAQAARELAGLDQSSALLAAMRPLDRLVGPPPEGVVTLHGTSPAEVASELRRSEPFFQRLSAALGSQAAAEQLLSEASVESLAGKLVLNAAGISVPGAGRSGSALPAAGVYVLLSTMNHSCAPTARASFSAASGAEVSLLTTRAVAAGESLTLAYVPVDWPVAARRQQLLGHWFFECDCYRCEMEGQLTQALLETSAA</sequence>
<protein>
    <recommendedName>
        <fullName evidence="2">SET domain-containing protein</fullName>
    </recommendedName>
</protein>
<feature type="region of interest" description="Disordered" evidence="1">
    <location>
        <begin position="1"/>
        <end position="26"/>
    </location>
</feature>
<feature type="domain" description="SET" evidence="2">
    <location>
        <begin position="31"/>
        <end position="427"/>
    </location>
</feature>
<keyword evidence="4" id="KW-1185">Reference proteome</keyword>
<dbReference type="OrthoDB" id="265717at2759"/>
<evidence type="ECO:0000313" key="3">
    <source>
        <dbReference type="EMBL" id="CAE8634369.1"/>
    </source>
</evidence>
<dbReference type="InterPro" id="IPR001214">
    <property type="entry name" value="SET_dom"/>
</dbReference>
<evidence type="ECO:0000313" key="4">
    <source>
        <dbReference type="Proteomes" id="UP000654075"/>
    </source>
</evidence>